<keyword evidence="2" id="KW-1185">Reference proteome</keyword>
<evidence type="ECO:0000313" key="1">
    <source>
        <dbReference type="EMBL" id="MBM0274858.1"/>
    </source>
</evidence>
<gene>
    <name evidence="1" type="ORF">JM949_05010</name>
</gene>
<comment type="caution">
    <text evidence="1">The sequence shown here is derived from an EMBL/GenBank/DDBJ whole genome shotgun (WGS) entry which is preliminary data.</text>
</comment>
<evidence type="ECO:0000313" key="2">
    <source>
        <dbReference type="Proteomes" id="UP000622245"/>
    </source>
</evidence>
<sequence>MTARVAAAPVTARTGKGFVRTELPILVVMARAEVTSDDSALPAVCALAFAEPCIAPTVCCDFCLTDVTRWEAFWLTVRASCVALVFADCRPR</sequence>
<reference evidence="1 2" key="1">
    <citation type="submission" date="2021-01" db="EMBL/GenBank/DDBJ databases">
        <title>Draft genome sequence of Micromonospora sp. strain STR1s_6.</title>
        <authorList>
            <person name="Karlyshev A."/>
            <person name="Jawad R."/>
        </authorList>
    </citation>
    <scope>NUCLEOTIDE SEQUENCE [LARGE SCALE GENOMIC DNA]</scope>
    <source>
        <strain evidence="1 2">STR1S-6</strain>
    </source>
</reference>
<dbReference type="EMBL" id="JAEVHL010000013">
    <property type="protein sequence ID" value="MBM0274858.1"/>
    <property type="molecule type" value="Genomic_DNA"/>
</dbReference>
<dbReference type="Proteomes" id="UP000622245">
    <property type="component" value="Unassembled WGS sequence"/>
</dbReference>
<dbReference type="RefSeq" id="WP_203147315.1">
    <property type="nucleotide sequence ID" value="NZ_JAEVHL010000013.1"/>
</dbReference>
<organism evidence="1 2">
    <name type="scientific">Micromonospora tarensis</name>
    <dbReference type="NCBI Taxonomy" id="2806100"/>
    <lineage>
        <taxon>Bacteria</taxon>
        <taxon>Bacillati</taxon>
        <taxon>Actinomycetota</taxon>
        <taxon>Actinomycetes</taxon>
        <taxon>Micromonosporales</taxon>
        <taxon>Micromonosporaceae</taxon>
        <taxon>Micromonospora</taxon>
    </lineage>
</organism>
<accession>A0ABS1YBV6</accession>
<protein>
    <submittedName>
        <fullName evidence="1">Uncharacterized protein</fullName>
    </submittedName>
</protein>
<name>A0ABS1YBV6_9ACTN</name>
<proteinExistence type="predicted"/>